<reference evidence="1 2" key="1">
    <citation type="submission" date="2020-07" db="EMBL/GenBank/DDBJ databases">
        <title>Sequencing the genomes of 1000 actinobacteria strains.</title>
        <authorList>
            <person name="Klenk H.-P."/>
        </authorList>
    </citation>
    <scope>NUCLEOTIDE SEQUENCE [LARGE SCALE GENOMIC DNA]</scope>
    <source>
        <strain evidence="1 2">DSM 21349</strain>
    </source>
</reference>
<gene>
    <name evidence="1" type="ORF">FB382_000001</name>
</gene>
<name>A0A7W3IW27_9ACTN</name>
<accession>A0A7W3IW27</accession>
<organism evidence="1 2">
    <name type="scientific">Nocardioides ginsengisegetis</name>
    <dbReference type="NCBI Taxonomy" id="661491"/>
    <lineage>
        <taxon>Bacteria</taxon>
        <taxon>Bacillati</taxon>
        <taxon>Actinomycetota</taxon>
        <taxon>Actinomycetes</taxon>
        <taxon>Propionibacteriales</taxon>
        <taxon>Nocardioidaceae</taxon>
        <taxon>Nocardioides</taxon>
    </lineage>
</organism>
<dbReference type="Proteomes" id="UP000580910">
    <property type="component" value="Unassembled WGS sequence"/>
</dbReference>
<keyword evidence="2" id="KW-1185">Reference proteome</keyword>
<proteinExistence type="predicted"/>
<dbReference type="EMBL" id="JACGXA010000001">
    <property type="protein sequence ID" value="MBA8801710.1"/>
    <property type="molecule type" value="Genomic_DNA"/>
</dbReference>
<evidence type="ECO:0000313" key="1">
    <source>
        <dbReference type="EMBL" id="MBA8801710.1"/>
    </source>
</evidence>
<feature type="non-terminal residue" evidence="1">
    <location>
        <position position="37"/>
    </location>
</feature>
<comment type="caution">
    <text evidence="1">The sequence shown here is derived from an EMBL/GenBank/DDBJ whole genome shotgun (WGS) entry which is preliminary data.</text>
</comment>
<sequence>MTALTGGERELLASALCEIENPTVEWSSVGEGIRDIY</sequence>
<dbReference type="AlphaFoldDB" id="A0A7W3IW27"/>
<evidence type="ECO:0000313" key="2">
    <source>
        <dbReference type="Proteomes" id="UP000580910"/>
    </source>
</evidence>
<protein>
    <submittedName>
        <fullName evidence="1">Uncharacterized protein</fullName>
    </submittedName>
</protein>